<evidence type="ECO:0000313" key="3">
    <source>
        <dbReference type="Proteomes" id="UP000199391"/>
    </source>
</evidence>
<keyword evidence="1" id="KW-0472">Membrane</keyword>
<keyword evidence="1" id="KW-1133">Transmembrane helix</keyword>
<proteinExistence type="predicted"/>
<dbReference type="RefSeq" id="WP_093555833.1">
    <property type="nucleotide sequence ID" value="NZ_FPBO01000009.1"/>
</dbReference>
<evidence type="ECO:0000256" key="1">
    <source>
        <dbReference type="SAM" id="Phobius"/>
    </source>
</evidence>
<evidence type="ECO:0000313" key="2">
    <source>
        <dbReference type="EMBL" id="SFU78289.1"/>
    </source>
</evidence>
<dbReference type="STRING" id="1035707.SAMN05216552_1009185"/>
<organism evidence="2 3">
    <name type="scientific">Pseudoduganella namucuonensis</name>
    <dbReference type="NCBI Taxonomy" id="1035707"/>
    <lineage>
        <taxon>Bacteria</taxon>
        <taxon>Pseudomonadati</taxon>
        <taxon>Pseudomonadota</taxon>
        <taxon>Betaproteobacteria</taxon>
        <taxon>Burkholderiales</taxon>
        <taxon>Oxalobacteraceae</taxon>
        <taxon>Telluria group</taxon>
        <taxon>Pseudoduganella</taxon>
    </lineage>
</organism>
<keyword evidence="3" id="KW-1185">Reference proteome</keyword>
<name>A0A1I7IZB1_9BURK</name>
<dbReference type="EMBL" id="FPBO01000009">
    <property type="protein sequence ID" value="SFU78289.1"/>
    <property type="molecule type" value="Genomic_DNA"/>
</dbReference>
<feature type="transmembrane region" description="Helical" evidence="1">
    <location>
        <begin position="32"/>
        <end position="53"/>
    </location>
</feature>
<gene>
    <name evidence="2" type="ORF">SAMN05216552_1009185</name>
</gene>
<accession>A0A1I7IZB1</accession>
<protein>
    <submittedName>
        <fullName evidence="2">Uncharacterized protein</fullName>
    </submittedName>
</protein>
<reference evidence="3" key="1">
    <citation type="submission" date="2016-10" db="EMBL/GenBank/DDBJ databases">
        <authorList>
            <person name="Varghese N."/>
            <person name="Submissions S."/>
        </authorList>
    </citation>
    <scope>NUCLEOTIDE SEQUENCE [LARGE SCALE GENOMIC DNA]</scope>
    <source>
        <strain evidence="3">CGMCC 1.11014</strain>
    </source>
</reference>
<sequence length="90" mass="9800">MEDDWKIFAARIDAILPTLATKGDLEALRADVARWTVATVIGLFIGFAGLFVAMGNILRPVSPPAAQPQQPIIIYLPAPPPQQPQQPQQK</sequence>
<keyword evidence="1" id="KW-0812">Transmembrane</keyword>
<dbReference type="OrthoDB" id="8759942at2"/>
<dbReference type="Proteomes" id="UP000199391">
    <property type="component" value="Unassembled WGS sequence"/>
</dbReference>
<dbReference type="AlphaFoldDB" id="A0A1I7IZB1"/>